<reference evidence="1 2" key="1">
    <citation type="submission" date="2014-04" db="EMBL/GenBank/DDBJ databases">
        <authorList>
            <consortium name="DOE Joint Genome Institute"/>
            <person name="Kuo A."/>
            <person name="Kohler A."/>
            <person name="Nagy L.G."/>
            <person name="Floudas D."/>
            <person name="Copeland A."/>
            <person name="Barry K.W."/>
            <person name="Cichocki N."/>
            <person name="Veneault-Fourrey C."/>
            <person name="LaButti K."/>
            <person name="Lindquist E.A."/>
            <person name="Lipzen A."/>
            <person name="Lundell T."/>
            <person name="Morin E."/>
            <person name="Murat C."/>
            <person name="Sun H."/>
            <person name="Tunlid A."/>
            <person name="Henrissat B."/>
            <person name="Grigoriev I.V."/>
            <person name="Hibbett D.S."/>
            <person name="Martin F."/>
            <person name="Nordberg H.P."/>
            <person name="Cantor M.N."/>
            <person name="Hua S.X."/>
        </authorList>
    </citation>
    <scope>NUCLEOTIDE SEQUENCE [LARGE SCALE GENOMIC DNA]</scope>
    <source>
        <strain evidence="1 2">Foug A</strain>
    </source>
</reference>
<protein>
    <submittedName>
        <fullName evidence="1">Uncharacterized protein</fullName>
    </submittedName>
</protein>
<proteinExistence type="predicted"/>
<evidence type="ECO:0000313" key="1">
    <source>
        <dbReference type="EMBL" id="KIM59288.1"/>
    </source>
</evidence>
<evidence type="ECO:0000313" key="2">
    <source>
        <dbReference type="Proteomes" id="UP000053989"/>
    </source>
</evidence>
<keyword evidence="2" id="KW-1185">Reference proteome</keyword>
<accession>A0A0C2ZBT0</accession>
<sequence>MISPGTLSSLDWTHGPNLPVSSLSVPRKLCVGRAIHIRTHARPIAMISRTEGLQSLYTNIYMASQLEHGVDIFSCEWYGNLQALETMY</sequence>
<reference evidence="2" key="2">
    <citation type="submission" date="2015-01" db="EMBL/GenBank/DDBJ databases">
        <title>Evolutionary Origins and Diversification of the Mycorrhizal Mutualists.</title>
        <authorList>
            <consortium name="DOE Joint Genome Institute"/>
            <consortium name="Mycorrhizal Genomics Consortium"/>
            <person name="Kohler A."/>
            <person name="Kuo A."/>
            <person name="Nagy L.G."/>
            <person name="Floudas D."/>
            <person name="Copeland A."/>
            <person name="Barry K.W."/>
            <person name="Cichocki N."/>
            <person name="Veneault-Fourrey C."/>
            <person name="LaButti K."/>
            <person name="Lindquist E.A."/>
            <person name="Lipzen A."/>
            <person name="Lundell T."/>
            <person name="Morin E."/>
            <person name="Murat C."/>
            <person name="Riley R."/>
            <person name="Ohm R."/>
            <person name="Sun H."/>
            <person name="Tunlid A."/>
            <person name="Henrissat B."/>
            <person name="Grigoriev I.V."/>
            <person name="Hibbett D.S."/>
            <person name="Martin F."/>
        </authorList>
    </citation>
    <scope>NUCLEOTIDE SEQUENCE [LARGE SCALE GENOMIC DNA]</scope>
    <source>
        <strain evidence="2">Foug A</strain>
    </source>
</reference>
<name>A0A0C2ZBT0_9AGAM</name>
<organism evidence="1 2">
    <name type="scientific">Scleroderma citrinum Foug A</name>
    <dbReference type="NCBI Taxonomy" id="1036808"/>
    <lineage>
        <taxon>Eukaryota</taxon>
        <taxon>Fungi</taxon>
        <taxon>Dikarya</taxon>
        <taxon>Basidiomycota</taxon>
        <taxon>Agaricomycotina</taxon>
        <taxon>Agaricomycetes</taxon>
        <taxon>Agaricomycetidae</taxon>
        <taxon>Boletales</taxon>
        <taxon>Sclerodermatineae</taxon>
        <taxon>Sclerodermataceae</taxon>
        <taxon>Scleroderma</taxon>
    </lineage>
</organism>
<dbReference type="AlphaFoldDB" id="A0A0C2ZBT0"/>
<dbReference type="EMBL" id="KN822075">
    <property type="protein sequence ID" value="KIM59288.1"/>
    <property type="molecule type" value="Genomic_DNA"/>
</dbReference>
<dbReference type="HOGENOM" id="CLU_2470426_0_0_1"/>
<dbReference type="InParanoid" id="A0A0C2ZBT0"/>
<gene>
    <name evidence="1" type="ORF">SCLCIDRAFT_1027108</name>
</gene>
<dbReference type="Proteomes" id="UP000053989">
    <property type="component" value="Unassembled WGS sequence"/>
</dbReference>